<sequence length="211" mass="23427">MKRSLFLPSTSVLTLILTLFLLLISARTASQEAMASRIAPDILRFHVLAASNSSKDQTLKLGVRDTILSVIQSSAPKNASKPQLERWIAQHRSQLICAAENWLSSQDAPAPVSLSLTRDYFPTKTYGQASFPCGVYDAVRVTIGNGKGRNWWCVLYPSLCLTDSLTATVPDRSRSQLAHMMDSKDYETIFHEPPKVEIRFRLLDLITGADS</sequence>
<comment type="caution">
    <text evidence="1">The sequence shown here is derived from an EMBL/GenBank/DDBJ whole genome shotgun (WGS) entry which is preliminary data.</text>
</comment>
<dbReference type="InterPro" id="IPR014202">
    <property type="entry name" value="Spore_II_R"/>
</dbReference>
<dbReference type="Pfam" id="PF09551">
    <property type="entry name" value="Spore_II_R"/>
    <property type="match status" value="1"/>
</dbReference>
<reference evidence="1 2" key="1">
    <citation type="submission" date="2024-04" db="EMBL/GenBank/DDBJ databases">
        <title>Defined microbial consortia suppress multidrug-resistant proinflammatory Enterobacteriaceae via ecological control.</title>
        <authorList>
            <person name="Furuichi M."/>
            <person name="Kawaguchi T."/>
            <person name="Pust M."/>
            <person name="Yasuma K."/>
            <person name="Plichta D."/>
            <person name="Hasegawa N."/>
            <person name="Ohya T."/>
            <person name="Bhattarai S."/>
            <person name="Sasajima S."/>
            <person name="Aoto Y."/>
            <person name="Tuganbaev T."/>
            <person name="Yaginuma M."/>
            <person name="Ueda M."/>
            <person name="Okahashi N."/>
            <person name="Amafuji K."/>
            <person name="Kiridooshi Y."/>
            <person name="Sugita K."/>
            <person name="Strazar M."/>
            <person name="Skelly A."/>
            <person name="Suda W."/>
            <person name="Hattori M."/>
            <person name="Nakamoto N."/>
            <person name="Caballero S."/>
            <person name="Norman J."/>
            <person name="Olle B."/>
            <person name="Tanoue T."/>
            <person name="Arita M."/>
            <person name="Bucci V."/>
            <person name="Atarashi K."/>
            <person name="Xavier R."/>
            <person name="Honda K."/>
        </authorList>
    </citation>
    <scope>NUCLEOTIDE SEQUENCE [LARGE SCALE GENOMIC DNA]</scope>
    <source>
        <strain evidence="2">f13</strain>
    </source>
</reference>
<name>A0ABQ0B1R9_9FIRM</name>
<dbReference type="RefSeq" id="WP_176255013.1">
    <property type="nucleotide sequence ID" value="NZ_BAABXL010000001.1"/>
</dbReference>
<dbReference type="EMBL" id="BAABXL010000001">
    <property type="protein sequence ID" value="GAA6270227.1"/>
    <property type="molecule type" value="Genomic_DNA"/>
</dbReference>
<accession>A0ABQ0B1R9</accession>
<proteinExistence type="predicted"/>
<gene>
    <name evidence="1" type="primary">spoIIR</name>
    <name evidence="1" type="ORF">F130042H8_32870</name>
</gene>
<dbReference type="Proteomes" id="UP001600894">
    <property type="component" value="Unassembled WGS sequence"/>
</dbReference>
<organism evidence="1 2">
    <name type="scientific">Enterocloster alcoholdehydrogenati</name>
    <dbReference type="NCBI Taxonomy" id="2547410"/>
    <lineage>
        <taxon>Bacteria</taxon>
        <taxon>Bacillati</taxon>
        <taxon>Bacillota</taxon>
        <taxon>Clostridia</taxon>
        <taxon>Lachnospirales</taxon>
        <taxon>Lachnospiraceae</taxon>
        <taxon>Enterocloster</taxon>
    </lineage>
</organism>
<keyword evidence="2" id="KW-1185">Reference proteome</keyword>
<protein>
    <submittedName>
        <fullName evidence="1">Stage II sporulation protein R</fullName>
    </submittedName>
</protein>
<evidence type="ECO:0000313" key="2">
    <source>
        <dbReference type="Proteomes" id="UP001600894"/>
    </source>
</evidence>
<evidence type="ECO:0000313" key="1">
    <source>
        <dbReference type="EMBL" id="GAA6270227.1"/>
    </source>
</evidence>